<protein>
    <submittedName>
        <fullName evidence="2">Uncharacterized protein</fullName>
    </submittedName>
</protein>
<dbReference type="AlphaFoldDB" id="A0A834YW64"/>
<accession>A0A834YW64</accession>
<feature type="compositionally biased region" description="Polar residues" evidence="1">
    <location>
        <begin position="77"/>
        <end position="87"/>
    </location>
</feature>
<sequence length="124" mass="13578">MQSGDLPSPADHSGPSSSFLSPSRPSSPARSTLLHNNPTLRPVSSISISLCRFSFRILLRSSSPTAPPLIRIIPRLQSPSPAKSSPTDSPPLLRRTATGRLFQPNHGCTRNLIFCFFYFFILLS</sequence>
<feature type="compositionally biased region" description="Low complexity" evidence="1">
    <location>
        <begin position="13"/>
        <end position="31"/>
    </location>
</feature>
<evidence type="ECO:0000313" key="3">
    <source>
        <dbReference type="Proteomes" id="UP000655225"/>
    </source>
</evidence>
<feature type="region of interest" description="Disordered" evidence="1">
    <location>
        <begin position="1"/>
        <end position="35"/>
    </location>
</feature>
<dbReference type="Proteomes" id="UP000655225">
    <property type="component" value="Unassembled WGS sequence"/>
</dbReference>
<gene>
    <name evidence="2" type="ORF">HHK36_021945</name>
</gene>
<reference evidence="2 3" key="1">
    <citation type="submission" date="2020-04" db="EMBL/GenBank/DDBJ databases">
        <title>Plant Genome Project.</title>
        <authorList>
            <person name="Zhang R.-G."/>
        </authorList>
    </citation>
    <scope>NUCLEOTIDE SEQUENCE [LARGE SCALE GENOMIC DNA]</scope>
    <source>
        <strain evidence="2">YNK0</strain>
        <tissue evidence="2">Leaf</tissue>
    </source>
</reference>
<evidence type="ECO:0000313" key="2">
    <source>
        <dbReference type="EMBL" id="KAF8393698.1"/>
    </source>
</evidence>
<comment type="caution">
    <text evidence="2">The sequence shown here is derived from an EMBL/GenBank/DDBJ whole genome shotgun (WGS) entry which is preliminary data.</text>
</comment>
<keyword evidence="3" id="KW-1185">Reference proteome</keyword>
<name>A0A834YW64_TETSI</name>
<evidence type="ECO:0000256" key="1">
    <source>
        <dbReference type="SAM" id="MobiDB-lite"/>
    </source>
</evidence>
<dbReference type="EMBL" id="JABCRI010000015">
    <property type="protein sequence ID" value="KAF8393698.1"/>
    <property type="molecule type" value="Genomic_DNA"/>
</dbReference>
<organism evidence="2 3">
    <name type="scientific">Tetracentron sinense</name>
    <name type="common">Spur-leaf</name>
    <dbReference type="NCBI Taxonomy" id="13715"/>
    <lineage>
        <taxon>Eukaryota</taxon>
        <taxon>Viridiplantae</taxon>
        <taxon>Streptophyta</taxon>
        <taxon>Embryophyta</taxon>
        <taxon>Tracheophyta</taxon>
        <taxon>Spermatophyta</taxon>
        <taxon>Magnoliopsida</taxon>
        <taxon>Trochodendrales</taxon>
        <taxon>Trochodendraceae</taxon>
        <taxon>Tetracentron</taxon>
    </lineage>
</organism>
<proteinExistence type="predicted"/>
<feature type="region of interest" description="Disordered" evidence="1">
    <location>
        <begin position="74"/>
        <end position="94"/>
    </location>
</feature>